<comment type="caution">
    <text evidence="2">The sequence shown here is derived from an EMBL/GenBank/DDBJ whole genome shotgun (WGS) entry which is preliminary data.</text>
</comment>
<dbReference type="InterPro" id="IPR001005">
    <property type="entry name" value="SANT/Myb"/>
</dbReference>
<evidence type="ECO:0000256" key="1">
    <source>
        <dbReference type="SAM" id="MobiDB-lite"/>
    </source>
</evidence>
<dbReference type="Gene3D" id="1.10.10.60">
    <property type="entry name" value="Homeodomain-like"/>
    <property type="match status" value="1"/>
</dbReference>
<gene>
    <name evidence="2" type="ORF">BWQ96_07409</name>
</gene>
<dbReference type="EMBL" id="NBIV01000147">
    <property type="protein sequence ID" value="PXF42865.1"/>
    <property type="molecule type" value="Genomic_DNA"/>
</dbReference>
<evidence type="ECO:0000313" key="3">
    <source>
        <dbReference type="Proteomes" id="UP000247409"/>
    </source>
</evidence>
<proteinExistence type="predicted"/>
<keyword evidence="3" id="KW-1185">Reference proteome</keyword>
<dbReference type="Proteomes" id="UP000247409">
    <property type="component" value="Unassembled WGS sequence"/>
</dbReference>
<evidence type="ECO:0000313" key="2">
    <source>
        <dbReference type="EMBL" id="PXF42865.1"/>
    </source>
</evidence>
<dbReference type="InterPro" id="IPR009057">
    <property type="entry name" value="Homeodomain-like_sf"/>
</dbReference>
<sequence length="264" mass="30323">MDMRSYHKRQAVLLHLLAYPIPSRPLIGLPHCSASMASEKTSIPARRIRNQNQNPVSRSDREALSPSTSIRKHKTRPTVSEPVQPVFQDRYWSKAERQRFLRALFRFSTRNERERTVLIAKEVGTRNEKQVKAHRQKFYMRIIRDSKEDYFGHRLGERRERSVPRPNGSYHPRIECVHPVSETQLRMNSMVCNMCEKEGFLKNSSVPEDVGLFLLANVASIASRVSHQQSENSADTLRTALLLEDAAICETAGEKTVGNPSRDE</sequence>
<accession>A0A2V3ILA6</accession>
<dbReference type="CDD" id="cd00167">
    <property type="entry name" value="SANT"/>
    <property type="match status" value="1"/>
</dbReference>
<protein>
    <submittedName>
        <fullName evidence="2">Myb-like protein I</fullName>
    </submittedName>
</protein>
<name>A0A2V3ILA6_9FLOR</name>
<feature type="region of interest" description="Disordered" evidence="1">
    <location>
        <begin position="38"/>
        <end position="79"/>
    </location>
</feature>
<organism evidence="2 3">
    <name type="scientific">Gracilariopsis chorda</name>
    <dbReference type="NCBI Taxonomy" id="448386"/>
    <lineage>
        <taxon>Eukaryota</taxon>
        <taxon>Rhodophyta</taxon>
        <taxon>Florideophyceae</taxon>
        <taxon>Rhodymeniophycidae</taxon>
        <taxon>Gracilariales</taxon>
        <taxon>Gracilariaceae</taxon>
        <taxon>Gracilariopsis</taxon>
    </lineage>
</organism>
<dbReference type="SUPFAM" id="SSF46689">
    <property type="entry name" value="Homeodomain-like"/>
    <property type="match status" value="1"/>
</dbReference>
<dbReference type="AlphaFoldDB" id="A0A2V3ILA6"/>
<reference evidence="2 3" key="1">
    <citation type="journal article" date="2018" name="Mol. Biol. Evol.">
        <title>Analysis of the draft genome of the red seaweed Gracilariopsis chorda provides insights into genome size evolution in Rhodophyta.</title>
        <authorList>
            <person name="Lee J."/>
            <person name="Yang E.C."/>
            <person name="Graf L."/>
            <person name="Yang J.H."/>
            <person name="Qiu H."/>
            <person name="Zel Zion U."/>
            <person name="Chan C.X."/>
            <person name="Stephens T.G."/>
            <person name="Weber A.P.M."/>
            <person name="Boo G.H."/>
            <person name="Boo S.M."/>
            <person name="Kim K.M."/>
            <person name="Shin Y."/>
            <person name="Jung M."/>
            <person name="Lee S.J."/>
            <person name="Yim H.S."/>
            <person name="Lee J.H."/>
            <person name="Bhattacharya D."/>
            <person name="Yoon H.S."/>
        </authorList>
    </citation>
    <scope>NUCLEOTIDE SEQUENCE [LARGE SCALE GENOMIC DNA]</scope>
    <source>
        <strain evidence="2 3">SKKU-2015</strain>
        <tissue evidence="2">Whole body</tissue>
    </source>
</reference>